<dbReference type="AlphaFoldDB" id="A0A6C0BVI7"/>
<evidence type="ECO:0000256" key="1">
    <source>
        <dbReference type="SAM" id="Coils"/>
    </source>
</evidence>
<feature type="coiled-coil region" evidence="1">
    <location>
        <begin position="35"/>
        <end position="128"/>
    </location>
</feature>
<reference evidence="2" key="1">
    <citation type="journal article" date="2020" name="Nature">
        <title>Giant virus diversity and host interactions through global metagenomics.</title>
        <authorList>
            <person name="Schulz F."/>
            <person name="Roux S."/>
            <person name="Paez-Espino D."/>
            <person name="Jungbluth S."/>
            <person name="Walsh D.A."/>
            <person name="Denef V.J."/>
            <person name="McMahon K.D."/>
            <person name="Konstantinidis K.T."/>
            <person name="Eloe-Fadrosh E.A."/>
            <person name="Kyrpides N.C."/>
            <person name="Woyke T."/>
        </authorList>
    </citation>
    <scope>NUCLEOTIDE SEQUENCE</scope>
    <source>
        <strain evidence="2">GVMAG-M-3300020166-18</strain>
    </source>
</reference>
<sequence length="143" mass="16527">MAAHVSLALHNYRVQELEKSHAHELQVQAQEMWKLHAQELQVQAQEIQVQAQELQVQAQEIQVQAQEIEDQFALDRECIMKCAEVHADELQQQNTRLTSELVLAKSNMECEGNRADRAEKNYQELQDKMNIIRPMLHAVANMA</sequence>
<evidence type="ECO:0000313" key="2">
    <source>
        <dbReference type="EMBL" id="QHS96445.1"/>
    </source>
</evidence>
<name>A0A6C0BVI7_9ZZZZ</name>
<keyword evidence="1" id="KW-0175">Coiled coil</keyword>
<protein>
    <submittedName>
        <fullName evidence="2">Uncharacterized protein</fullName>
    </submittedName>
</protein>
<accession>A0A6C0BVI7</accession>
<dbReference type="EMBL" id="MN739271">
    <property type="protein sequence ID" value="QHS96445.1"/>
    <property type="molecule type" value="Genomic_DNA"/>
</dbReference>
<proteinExistence type="predicted"/>
<organism evidence="2">
    <name type="scientific">viral metagenome</name>
    <dbReference type="NCBI Taxonomy" id="1070528"/>
    <lineage>
        <taxon>unclassified sequences</taxon>
        <taxon>metagenomes</taxon>
        <taxon>organismal metagenomes</taxon>
    </lineage>
</organism>